<dbReference type="GO" id="GO:0006879">
    <property type="term" value="P:intracellular iron ion homeostasis"/>
    <property type="evidence" value="ECO:0007669"/>
    <property type="project" value="TreeGrafter"/>
</dbReference>
<comment type="caution">
    <text evidence="4">The sequence shown here is derived from an EMBL/GenBank/DDBJ whole genome shotgun (WGS) entry which is preliminary data.</text>
</comment>
<dbReference type="EMBL" id="JASBNA010000052">
    <property type="protein sequence ID" value="KAK7680146.1"/>
    <property type="molecule type" value="Genomic_DNA"/>
</dbReference>
<dbReference type="GO" id="GO:0000293">
    <property type="term" value="F:ferric-chelate reductase activity"/>
    <property type="evidence" value="ECO:0007669"/>
    <property type="project" value="TreeGrafter"/>
</dbReference>
<evidence type="ECO:0000256" key="1">
    <source>
        <dbReference type="ARBA" id="ARBA00022448"/>
    </source>
</evidence>
<sequence>MLLATGSGVSATLPFLQTLAERINDGIVTSQIDFVWIVRDASNINWIKDQLKRCTDIAKDSVKVDIYVTHGSNVEKTTIDAKNNLSNDQLEKSMEISSEISDFSNINVHYFKPDVKIIMRELYPTLKRRNMIVSSGSGSMKSTYDEMYGCSVWISKIDRSQYNALRIETNCKGRKELTRAKTDYSDEFDKEDKARVNKDS</sequence>
<dbReference type="Gene3D" id="3.40.50.80">
    <property type="entry name" value="Nucleotide-binding domain of ferredoxin-NADP reductase (FNR) module"/>
    <property type="match status" value="1"/>
</dbReference>
<protein>
    <recommendedName>
        <fullName evidence="3">Ferric reductase NAD binding domain-containing protein</fullName>
    </recommendedName>
</protein>
<dbReference type="InterPro" id="IPR039261">
    <property type="entry name" value="FNR_nucleotide-bd"/>
</dbReference>
<evidence type="ECO:0000256" key="2">
    <source>
        <dbReference type="ARBA" id="ARBA00023002"/>
    </source>
</evidence>
<dbReference type="PANTHER" id="PTHR32361">
    <property type="entry name" value="FERRIC/CUPRIC REDUCTASE TRANSMEMBRANE COMPONENT"/>
    <property type="match status" value="1"/>
</dbReference>
<keyword evidence="5" id="KW-1185">Reference proteome</keyword>
<feature type="domain" description="Ferric reductase NAD binding" evidence="3">
    <location>
        <begin position="1"/>
        <end position="133"/>
    </location>
</feature>
<dbReference type="InterPro" id="IPR013121">
    <property type="entry name" value="Fe_red_NAD-bd_6"/>
</dbReference>
<dbReference type="Proteomes" id="UP001385951">
    <property type="component" value="Unassembled WGS sequence"/>
</dbReference>
<dbReference type="SUPFAM" id="SSF52343">
    <property type="entry name" value="Ferredoxin reductase-like, C-terminal NADP-linked domain"/>
    <property type="match status" value="1"/>
</dbReference>
<organism evidence="4 5">
    <name type="scientific">Cerrena zonata</name>
    <dbReference type="NCBI Taxonomy" id="2478898"/>
    <lineage>
        <taxon>Eukaryota</taxon>
        <taxon>Fungi</taxon>
        <taxon>Dikarya</taxon>
        <taxon>Basidiomycota</taxon>
        <taxon>Agaricomycotina</taxon>
        <taxon>Agaricomycetes</taxon>
        <taxon>Polyporales</taxon>
        <taxon>Cerrenaceae</taxon>
        <taxon>Cerrena</taxon>
    </lineage>
</organism>
<accession>A0AAW0FS18</accession>
<dbReference type="AlphaFoldDB" id="A0AAW0FS18"/>
<dbReference type="PANTHER" id="PTHR32361:SF23">
    <property type="entry name" value="FERRIC-CHELATE REDUCTASE"/>
    <property type="match status" value="1"/>
</dbReference>
<keyword evidence="2" id="KW-0560">Oxidoreductase</keyword>
<dbReference type="Pfam" id="PF08030">
    <property type="entry name" value="NAD_binding_6"/>
    <property type="match status" value="1"/>
</dbReference>
<proteinExistence type="predicted"/>
<dbReference type="GO" id="GO:0005886">
    <property type="term" value="C:plasma membrane"/>
    <property type="evidence" value="ECO:0007669"/>
    <property type="project" value="TreeGrafter"/>
</dbReference>
<evidence type="ECO:0000313" key="4">
    <source>
        <dbReference type="EMBL" id="KAK7680146.1"/>
    </source>
</evidence>
<evidence type="ECO:0000313" key="5">
    <source>
        <dbReference type="Proteomes" id="UP001385951"/>
    </source>
</evidence>
<reference evidence="4 5" key="1">
    <citation type="submission" date="2022-09" db="EMBL/GenBank/DDBJ databases">
        <authorList>
            <person name="Palmer J.M."/>
        </authorList>
    </citation>
    <scope>NUCLEOTIDE SEQUENCE [LARGE SCALE GENOMIC DNA]</scope>
    <source>
        <strain evidence="4 5">DSM 7382</strain>
    </source>
</reference>
<dbReference type="GO" id="GO:0015677">
    <property type="term" value="P:copper ion import"/>
    <property type="evidence" value="ECO:0007669"/>
    <property type="project" value="TreeGrafter"/>
</dbReference>
<dbReference type="InterPro" id="IPR051410">
    <property type="entry name" value="Ferric/Cupric_Reductase"/>
</dbReference>
<gene>
    <name evidence="4" type="ORF">QCA50_016873</name>
</gene>
<dbReference type="GO" id="GO:0006826">
    <property type="term" value="P:iron ion transport"/>
    <property type="evidence" value="ECO:0007669"/>
    <property type="project" value="TreeGrafter"/>
</dbReference>
<evidence type="ECO:0000259" key="3">
    <source>
        <dbReference type="Pfam" id="PF08030"/>
    </source>
</evidence>
<keyword evidence="1" id="KW-0813">Transport</keyword>
<name>A0AAW0FS18_9APHY</name>
<dbReference type="CDD" id="cd06186">
    <property type="entry name" value="NOX_Duox_like_FAD_NADP"/>
    <property type="match status" value="1"/>
</dbReference>